<evidence type="ECO:0000256" key="3">
    <source>
        <dbReference type="ARBA" id="ARBA00022516"/>
    </source>
</evidence>
<dbReference type="Gene3D" id="2.60.200.40">
    <property type="match status" value="1"/>
</dbReference>
<keyword evidence="10" id="KW-0443">Lipid metabolism</keyword>
<dbReference type="PANTHER" id="PTHR12358:SF106">
    <property type="entry name" value="LIPID KINASE YEGS"/>
    <property type="match status" value="1"/>
</dbReference>
<evidence type="ECO:0000256" key="5">
    <source>
        <dbReference type="ARBA" id="ARBA00022723"/>
    </source>
</evidence>
<dbReference type="SUPFAM" id="SSF111331">
    <property type="entry name" value="NAD kinase/diacylglycerol kinase-like"/>
    <property type="match status" value="1"/>
</dbReference>
<proteinExistence type="inferred from homology"/>
<dbReference type="PROSITE" id="PS50146">
    <property type="entry name" value="DAGK"/>
    <property type="match status" value="1"/>
</dbReference>
<dbReference type="InterPro" id="IPR050187">
    <property type="entry name" value="Lipid_Phosphate_FormReg"/>
</dbReference>
<evidence type="ECO:0000256" key="7">
    <source>
        <dbReference type="ARBA" id="ARBA00022777"/>
    </source>
</evidence>
<dbReference type="EMBL" id="RKMG01000017">
    <property type="protein sequence ID" value="RPA60121.1"/>
    <property type="molecule type" value="Genomic_DNA"/>
</dbReference>
<dbReference type="InterPro" id="IPR045540">
    <property type="entry name" value="YegS/DAGK_C"/>
</dbReference>
<dbReference type="GO" id="GO:0004143">
    <property type="term" value="F:ATP-dependent diacylglycerol kinase activity"/>
    <property type="evidence" value="ECO:0007669"/>
    <property type="project" value="TreeGrafter"/>
</dbReference>
<dbReference type="NCBIfam" id="TIGR00147">
    <property type="entry name" value="YegS/Rv2252/BmrU family lipid kinase"/>
    <property type="match status" value="1"/>
</dbReference>
<keyword evidence="9" id="KW-0460">Magnesium</keyword>
<evidence type="ECO:0000313" key="14">
    <source>
        <dbReference type="EMBL" id="RPA60121.1"/>
    </source>
</evidence>
<keyword evidence="7 14" id="KW-0418">Kinase</keyword>
<dbReference type="GO" id="GO:0008654">
    <property type="term" value="P:phospholipid biosynthetic process"/>
    <property type="evidence" value="ECO:0007669"/>
    <property type="project" value="UniProtKB-KW"/>
</dbReference>
<dbReference type="InterPro" id="IPR016064">
    <property type="entry name" value="NAD/diacylglycerol_kinase_sf"/>
</dbReference>
<gene>
    <name evidence="14" type="ORF">EF384_06065</name>
</gene>
<dbReference type="AlphaFoldDB" id="A0A3N4GLX7"/>
<name>A0A3N4GLX7_9LACT</name>
<organism evidence="14 15">
    <name type="scientific">Aerococcus agrisoli</name>
    <dbReference type="NCBI Taxonomy" id="2487350"/>
    <lineage>
        <taxon>Bacteria</taxon>
        <taxon>Bacillati</taxon>
        <taxon>Bacillota</taxon>
        <taxon>Bacilli</taxon>
        <taxon>Lactobacillales</taxon>
        <taxon>Aerococcaceae</taxon>
        <taxon>Aerococcus</taxon>
    </lineage>
</organism>
<dbReference type="GO" id="GO:0046872">
    <property type="term" value="F:metal ion binding"/>
    <property type="evidence" value="ECO:0007669"/>
    <property type="project" value="UniProtKB-KW"/>
</dbReference>
<evidence type="ECO:0000256" key="10">
    <source>
        <dbReference type="ARBA" id="ARBA00023098"/>
    </source>
</evidence>
<dbReference type="InterPro" id="IPR001206">
    <property type="entry name" value="Diacylglycerol_kinase_cat_dom"/>
</dbReference>
<keyword evidence="15" id="KW-1185">Reference proteome</keyword>
<dbReference type="InterPro" id="IPR005218">
    <property type="entry name" value="Diacylglycerol/lipid_kinase"/>
</dbReference>
<evidence type="ECO:0000256" key="9">
    <source>
        <dbReference type="ARBA" id="ARBA00022842"/>
    </source>
</evidence>
<feature type="domain" description="DAGKc" evidence="13">
    <location>
        <begin position="1"/>
        <end position="131"/>
    </location>
</feature>
<accession>A0A3N4GLX7</accession>
<evidence type="ECO:0000256" key="12">
    <source>
        <dbReference type="ARBA" id="ARBA00023264"/>
    </source>
</evidence>
<evidence type="ECO:0000313" key="15">
    <source>
        <dbReference type="Proteomes" id="UP000273977"/>
    </source>
</evidence>
<dbReference type="PANTHER" id="PTHR12358">
    <property type="entry name" value="SPHINGOSINE KINASE"/>
    <property type="match status" value="1"/>
</dbReference>
<reference evidence="14 15" key="1">
    <citation type="submission" date="2018-11" db="EMBL/GenBank/DDBJ databases">
        <title>Aerococcus sp. SJQ22, whole genome shotgun sequence.</title>
        <authorList>
            <person name="Sun L."/>
            <person name="Gao X."/>
            <person name="Chen W."/>
            <person name="Huang K."/>
        </authorList>
    </citation>
    <scope>NUCLEOTIDE SEQUENCE [LARGE SCALE GENOMIC DNA]</scope>
    <source>
        <strain evidence="14 15">SJQ22</strain>
    </source>
</reference>
<evidence type="ECO:0000256" key="2">
    <source>
        <dbReference type="ARBA" id="ARBA00005983"/>
    </source>
</evidence>
<keyword evidence="4" id="KW-0808">Transferase</keyword>
<comment type="cofactor">
    <cofactor evidence="1">
        <name>Mg(2+)</name>
        <dbReference type="ChEBI" id="CHEBI:18420"/>
    </cofactor>
</comment>
<evidence type="ECO:0000256" key="8">
    <source>
        <dbReference type="ARBA" id="ARBA00022840"/>
    </source>
</evidence>
<comment type="caution">
    <text evidence="14">The sequence shown here is derived from an EMBL/GenBank/DDBJ whole genome shotgun (WGS) entry which is preliminary data.</text>
</comment>
<dbReference type="GO" id="GO:0005886">
    <property type="term" value="C:plasma membrane"/>
    <property type="evidence" value="ECO:0007669"/>
    <property type="project" value="TreeGrafter"/>
</dbReference>
<evidence type="ECO:0000256" key="4">
    <source>
        <dbReference type="ARBA" id="ARBA00022679"/>
    </source>
</evidence>
<evidence type="ECO:0000256" key="11">
    <source>
        <dbReference type="ARBA" id="ARBA00023209"/>
    </source>
</evidence>
<sequence length="304" mass="32912">MTKVMLVINPSSGKGSGKEIQEDLEEALGKSYDEVETRMTEGAGDAKNWAKEAADDQYDGVVVVGGDGTVNEGITGLAEAENKIPFGFIPLGTANDLARALGINLDPKIAAKELADFTTRKIDIAKINDAYFCNVAAIGAIPSAVMETSSEEKSKFGFFAYVRDSMRALFKDKEHTYELVFDNDELIEISTKVIIVALTNSVGSVENMIQDATPDDGLLHVMALKEENLLTELPNLIHELNGGYISEANNMVTYNVKHVSISVKDDDEAEVKANIDGEVGPALPIDIEVLPSFLDVMVPNHKTE</sequence>
<evidence type="ECO:0000256" key="6">
    <source>
        <dbReference type="ARBA" id="ARBA00022741"/>
    </source>
</evidence>
<evidence type="ECO:0000256" key="1">
    <source>
        <dbReference type="ARBA" id="ARBA00001946"/>
    </source>
</evidence>
<keyword evidence="11" id="KW-0594">Phospholipid biosynthesis</keyword>
<protein>
    <submittedName>
        <fullName evidence="14">Diacylglycerol kinase family lipid kinase</fullName>
    </submittedName>
</protein>
<dbReference type="Gene3D" id="3.40.50.10330">
    <property type="entry name" value="Probable inorganic polyphosphate/atp-NAD kinase, domain 1"/>
    <property type="match status" value="1"/>
</dbReference>
<dbReference type="SMART" id="SM00046">
    <property type="entry name" value="DAGKc"/>
    <property type="match status" value="1"/>
</dbReference>
<keyword evidence="3" id="KW-0444">Lipid biosynthesis</keyword>
<keyword evidence="5" id="KW-0479">Metal-binding</keyword>
<dbReference type="OrthoDB" id="142078at2"/>
<dbReference type="Proteomes" id="UP000273977">
    <property type="component" value="Unassembled WGS sequence"/>
</dbReference>
<dbReference type="Pfam" id="PF00781">
    <property type="entry name" value="DAGK_cat"/>
    <property type="match status" value="1"/>
</dbReference>
<keyword evidence="12" id="KW-1208">Phospholipid metabolism</keyword>
<keyword evidence="6" id="KW-0547">Nucleotide-binding</keyword>
<evidence type="ECO:0000259" key="13">
    <source>
        <dbReference type="PROSITE" id="PS50146"/>
    </source>
</evidence>
<keyword evidence="8" id="KW-0067">ATP-binding</keyword>
<dbReference type="InterPro" id="IPR017438">
    <property type="entry name" value="ATP-NAD_kinase_N"/>
</dbReference>
<dbReference type="RefSeq" id="WP_123780265.1">
    <property type="nucleotide sequence ID" value="NZ_RKMG01000017.1"/>
</dbReference>
<comment type="similarity">
    <text evidence="2">Belongs to the diacylglycerol/lipid kinase family.</text>
</comment>
<dbReference type="Pfam" id="PF19279">
    <property type="entry name" value="YegS_C"/>
    <property type="match status" value="1"/>
</dbReference>
<dbReference type="GO" id="GO:0005524">
    <property type="term" value="F:ATP binding"/>
    <property type="evidence" value="ECO:0007669"/>
    <property type="project" value="UniProtKB-KW"/>
</dbReference>